<evidence type="ECO:0000256" key="4">
    <source>
        <dbReference type="ARBA" id="ARBA00022801"/>
    </source>
</evidence>
<dbReference type="RefSeq" id="WP_248942186.1">
    <property type="nucleotide sequence ID" value="NZ_JAKIKS010000106.1"/>
</dbReference>
<dbReference type="PROSITE" id="PS50035">
    <property type="entry name" value="PLD"/>
    <property type="match status" value="2"/>
</dbReference>
<dbReference type="Pfam" id="PF13091">
    <property type="entry name" value="PLDc_2"/>
    <property type="match status" value="2"/>
</dbReference>
<dbReference type="SMART" id="SM00155">
    <property type="entry name" value="PLDc"/>
    <property type="match status" value="2"/>
</dbReference>
<gene>
    <name evidence="9" type="ORF">L2764_20375</name>
</gene>
<dbReference type="Proteomes" id="UP001203423">
    <property type="component" value="Unassembled WGS sequence"/>
</dbReference>
<evidence type="ECO:0000256" key="6">
    <source>
        <dbReference type="ARBA" id="ARBA00023098"/>
    </source>
</evidence>
<dbReference type="EMBL" id="JAKIKS010000106">
    <property type="protein sequence ID" value="MCL1126773.1"/>
    <property type="molecule type" value="Genomic_DNA"/>
</dbReference>
<feature type="signal peptide" evidence="7">
    <location>
        <begin position="1"/>
        <end position="25"/>
    </location>
</feature>
<evidence type="ECO:0000256" key="5">
    <source>
        <dbReference type="ARBA" id="ARBA00022963"/>
    </source>
</evidence>
<evidence type="ECO:0000313" key="10">
    <source>
        <dbReference type="Proteomes" id="UP001203423"/>
    </source>
</evidence>
<feature type="chain" id="PRO_5047410588" description="phospholipase D" evidence="7">
    <location>
        <begin position="26"/>
        <end position="557"/>
    </location>
</feature>
<evidence type="ECO:0000313" key="9">
    <source>
        <dbReference type="EMBL" id="MCL1126773.1"/>
    </source>
</evidence>
<keyword evidence="10" id="KW-1185">Reference proteome</keyword>
<dbReference type="EC" id="3.1.4.4" evidence="3"/>
<dbReference type="InterPro" id="IPR051406">
    <property type="entry name" value="PLD_domain"/>
</dbReference>
<sequence>MRNKRQWIKSLTFMTPLLFSPLSFADYCLDDLLEFTNSPQTSVAVLKSNGIYPTGAHSIIHTRNGADTLANTHDDLQFSSLAALDAIKYVGPITLDTLTRLFPLPCTAEENSVEVVFSPAPYDVSHLTKVVEAIDQATLSIDIAMYSFRDSRILSALSDAVQRGVTIRVISNNAVKDRKSPSGTMSEKLEQALIDVRYVNKIMHHKFAIIDQSLSTAQLISGSANWSYSAATRYDENTLFIKNNAEFMTSFQEEFDLLWHHSRDFTCETCTVSSVIDTSYQKTQPHSFKTRFTSSNFKTSTTRYGETFSKVSGRSTVSDTLVEYINNAQTDIKIASGHLRSWPIAQALLNKHAEGHVNVQIYLDIQEYISLYTHELEQADRQVCLDDASTPSQEQACYDKGSHYSYMLSEQGIDVRFKSYSYRWHYSYAKQMHHKYTLIDNKTLITGSYNFSDNAEHNSMENIMLIEKSDNPMAINEFLTNFESIWHTGEDDNSYNHLMALINDQSVISIPIVFDPMAITWEQVTHLKERIRAVCPAINSEDFRTSPEDHYVCEKPN</sequence>
<dbReference type="InterPro" id="IPR001736">
    <property type="entry name" value="PLipase_D/transphosphatidylase"/>
</dbReference>
<dbReference type="Gene3D" id="3.30.870.10">
    <property type="entry name" value="Endonuclease Chain A"/>
    <property type="match status" value="2"/>
</dbReference>
<dbReference type="SUPFAM" id="SSF56024">
    <property type="entry name" value="Phospholipase D/nuclease"/>
    <property type="match status" value="2"/>
</dbReference>
<comment type="similarity">
    <text evidence="2">Belongs to the phospholipase D family.</text>
</comment>
<proteinExistence type="inferred from homology"/>
<organism evidence="9 10">
    <name type="scientific">Shewanella surugensis</name>
    <dbReference type="NCBI Taxonomy" id="212020"/>
    <lineage>
        <taxon>Bacteria</taxon>
        <taxon>Pseudomonadati</taxon>
        <taxon>Pseudomonadota</taxon>
        <taxon>Gammaproteobacteria</taxon>
        <taxon>Alteromonadales</taxon>
        <taxon>Shewanellaceae</taxon>
        <taxon>Shewanella</taxon>
    </lineage>
</organism>
<dbReference type="PANTHER" id="PTHR43856">
    <property type="entry name" value="CARDIOLIPIN HYDROLASE"/>
    <property type="match status" value="1"/>
</dbReference>
<keyword evidence="6" id="KW-0443">Lipid metabolism</keyword>
<name>A0ABT0LGF9_9GAMM</name>
<dbReference type="InterPro" id="IPR025202">
    <property type="entry name" value="PLD-like_dom"/>
</dbReference>
<keyword evidence="4" id="KW-0378">Hydrolase</keyword>
<keyword evidence="5" id="KW-0442">Lipid degradation</keyword>
<evidence type="ECO:0000256" key="1">
    <source>
        <dbReference type="ARBA" id="ARBA00000798"/>
    </source>
</evidence>
<feature type="domain" description="PLD phosphodiesterase" evidence="8">
    <location>
        <begin position="428"/>
        <end position="455"/>
    </location>
</feature>
<evidence type="ECO:0000256" key="7">
    <source>
        <dbReference type="SAM" id="SignalP"/>
    </source>
</evidence>
<comment type="catalytic activity">
    <reaction evidence="1">
        <text>a 1,2-diacyl-sn-glycero-3-phosphocholine + H2O = a 1,2-diacyl-sn-glycero-3-phosphate + choline + H(+)</text>
        <dbReference type="Rhea" id="RHEA:14445"/>
        <dbReference type="ChEBI" id="CHEBI:15354"/>
        <dbReference type="ChEBI" id="CHEBI:15377"/>
        <dbReference type="ChEBI" id="CHEBI:15378"/>
        <dbReference type="ChEBI" id="CHEBI:57643"/>
        <dbReference type="ChEBI" id="CHEBI:58608"/>
        <dbReference type="EC" id="3.1.4.4"/>
    </reaction>
</comment>
<accession>A0ABT0LGF9</accession>
<keyword evidence="7" id="KW-0732">Signal</keyword>
<dbReference type="PANTHER" id="PTHR43856:SF1">
    <property type="entry name" value="MITOCHONDRIAL CARDIOLIPIN HYDROLASE"/>
    <property type="match status" value="1"/>
</dbReference>
<evidence type="ECO:0000256" key="2">
    <source>
        <dbReference type="ARBA" id="ARBA00008664"/>
    </source>
</evidence>
<comment type="caution">
    <text evidence="9">The sequence shown here is derived from an EMBL/GenBank/DDBJ whole genome shotgun (WGS) entry which is preliminary data.</text>
</comment>
<protein>
    <recommendedName>
        <fullName evidence="3">phospholipase D</fullName>
        <ecNumber evidence="3">3.1.4.4</ecNumber>
    </recommendedName>
</protein>
<reference evidence="9 10" key="1">
    <citation type="submission" date="2022-01" db="EMBL/GenBank/DDBJ databases">
        <title>Whole genome-based taxonomy of the Shewanellaceae.</title>
        <authorList>
            <person name="Martin-Rodriguez A.J."/>
        </authorList>
    </citation>
    <scope>NUCLEOTIDE SEQUENCE [LARGE SCALE GENOMIC DNA]</scope>
    <source>
        <strain evidence="9 10">DSM 17177</strain>
    </source>
</reference>
<evidence type="ECO:0000256" key="3">
    <source>
        <dbReference type="ARBA" id="ARBA00012027"/>
    </source>
</evidence>
<feature type="domain" description="PLD phosphodiesterase" evidence="8">
    <location>
        <begin position="199"/>
        <end position="230"/>
    </location>
</feature>
<evidence type="ECO:0000259" key="8">
    <source>
        <dbReference type="PROSITE" id="PS50035"/>
    </source>
</evidence>